<comment type="pathway">
    <text evidence="1">Lipid metabolism; fatty acid beta-oxidation.</text>
</comment>
<name>A0A166F979_9AGAM</name>
<dbReference type="EMBL" id="KV428033">
    <property type="protein sequence ID" value="KZT40412.1"/>
    <property type="molecule type" value="Genomic_DNA"/>
</dbReference>
<dbReference type="FunFam" id="1.10.12.10:FF:000004">
    <property type="entry name" value="Delta3,5-delta2,4-dienoyl-CoA isomerase"/>
    <property type="match status" value="1"/>
</dbReference>
<evidence type="ECO:0000256" key="3">
    <source>
        <dbReference type="ARBA" id="ARBA00022832"/>
    </source>
</evidence>
<feature type="region of interest" description="Disordered" evidence="6">
    <location>
        <begin position="266"/>
        <end position="286"/>
    </location>
</feature>
<dbReference type="Pfam" id="PF00378">
    <property type="entry name" value="ECH_1"/>
    <property type="match status" value="1"/>
</dbReference>
<organism evidence="7 8">
    <name type="scientific">Sistotremastrum suecicum HHB10207 ss-3</name>
    <dbReference type="NCBI Taxonomy" id="1314776"/>
    <lineage>
        <taxon>Eukaryota</taxon>
        <taxon>Fungi</taxon>
        <taxon>Dikarya</taxon>
        <taxon>Basidiomycota</taxon>
        <taxon>Agaricomycotina</taxon>
        <taxon>Agaricomycetes</taxon>
        <taxon>Sistotremastrales</taxon>
        <taxon>Sistotremastraceae</taxon>
        <taxon>Sistotremastrum</taxon>
    </lineage>
</organism>
<keyword evidence="4" id="KW-0443">Lipid metabolism</keyword>
<dbReference type="InterPro" id="IPR014748">
    <property type="entry name" value="Enoyl-CoA_hydra_C"/>
</dbReference>
<gene>
    <name evidence="7" type="ORF">SISSUDRAFT_1113355</name>
</gene>
<keyword evidence="8" id="KW-1185">Reference proteome</keyword>
<keyword evidence="5" id="KW-0413">Isomerase</keyword>
<dbReference type="PANTHER" id="PTHR43149:SF1">
    <property type="entry name" value="DELTA(3,5)-DELTA(2,4)-DIENOYL-COA ISOMERASE, MITOCHONDRIAL"/>
    <property type="match status" value="1"/>
</dbReference>
<protein>
    <submittedName>
        <fullName evidence="7">ClpP/crotonase</fullName>
    </submittedName>
</protein>
<dbReference type="InterPro" id="IPR001753">
    <property type="entry name" value="Enoyl-CoA_hydra/iso"/>
</dbReference>
<dbReference type="GO" id="GO:0006635">
    <property type="term" value="P:fatty acid beta-oxidation"/>
    <property type="evidence" value="ECO:0007669"/>
    <property type="project" value="UniProtKB-UniPathway"/>
</dbReference>
<dbReference type="CDD" id="cd06558">
    <property type="entry name" value="crotonase-like"/>
    <property type="match status" value="1"/>
</dbReference>
<dbReference type="Gene3D" id="1.10.12.10">
    <property type="entry name" value="Lyase 2-enoyl-coa Hydratase, Chain A, domain 2"/>
    <property type="match status" value="1"/>
</dbReference>
<comment type="similarity">
    <text evidence="2">Belongs to the enoyl-CoA hydratase/isomerase family.</text>
</comment>
<evidence type="ECO:0000313" key="7">
    <source>
        <dbReference type="EMBL" id="KZT40412.1"/>
    </source>
</evidence>
<dbReference type="GO" id="GO:0051750">
    <property type="term" value="F:delta(3,5)-delta(2,4)-dienoyl-CoA isomerase activity"/>
    <property type="evidence" value="ECO:0007669"/>
    <property type="project" value="TreeGrafter"/>
</dbReference>
<evidence type="ECO:0000256" key="1">
    <source>
        <dbReference type="ARBA" id="ARBA00005005"/>
    </source>
</evidence>
<dbReference type="GO" id="GO:0005739">
    <property type="term" value="C:mitochondrion"/>
    <property type="evidence" value="ECO:0007669"/>
    <property type="project" value="TreeGrafter"/>
</dbReference>
<dbReference type="OrthoDB" id="14970at2759"/>
<evidence type="ECO:0000256" key="2">
    <source>
        <dbReference type="ARBA" id="ARBA00005254"/>
    </source>
</evidence>
<dbReference type="InterPro" id="IPR029045">
    <property type="entry name" value="ClpP/crotonase-like_dom_sf"/>
</dbReference>
<evidence type="ECO:0000313" key="8">
    <source>
        <dbReference type="Proteomes" id="UP000076798"/>
    </source>
</evidence>
<evidence type="ECO:0000256" key="4">
    <source>
        <dbReference type="ARBA" id="ARBA00023098"/>
    </source>
</evidence>
<dbReference type="STRING" id="1314776.A0A166F979"/>
<dbReference type="PANTHER" id="PTHR43149">
    <property type="entry name" value="ENOYL-COA HYDRATASE"/>
    <property type="match status" value="1"/>
</dbReference>
<reference evidence="7 8" key="1">
    <citation type="journal article" date="2016" name="Mol. Biol. Evol.">
        <title>Comparative Genomics of Early-Diverging Mushroom-Forming Fungi Provides Insights into the Origins of Lignocellulose Decay Capabilities.</title>
        <authorList>
            <person name="Nagy L.G."/>
            <person name="Riley R."/>
            <person name="Tritt A."/>
            <person name="Adam C."/>
            <person name="Daum C."/>
            <person name="Floudas D."/>
            <person name="Sun H."/>
            <person name="Yadav J.S."/>
            <person name="Pangilinan J."/>
            <person name="Larsson K.H."/>
            <person name="Matsuura K."/>
            <person name="Barry K."/>
            <person name="Labutti K."/>
            <person name="Kuo R."/>
            <person name="Ohm R.A."/>
            <person name="Bhattacharya S.S."/>
            <person name="Shirouzu T."/>
            <person name="Yoshinaga Y."/>
            <person name="Martin F.M."/>
            <person name="Grigoriev I.V."/>
            <person name="Hibbett D.S."/>
        </authorList>
    </citation>
    <scope>NUCLEOTIDE SEQUENCE [LARGE SCALE GENOMIC DNA]</scope>
    <source>
        <strain evidence="7 8">HHB10207 ss-3</strain>
    </source>
</reference>
<dbReference type="AlphaFoldDB" id="A0A166F979"/>
<keyword evidence="3" id="KW-0276">Fatty acid metabolism</keyword>
<dbReference type="UniPathway" id="UPA00659"/>
<dbReference type="SUPFAM" id="SSF52096">
    <property type="entry name" value="ClpP/crotonase"/>
    <property type="match status" value="1"/>
</dbReference>
<dbReference type="InterPro" id="IPR045002">
    <property type="entry name" value="Ech1-like"/>
</dbReference>
<accession>A0A166F979</accession>
<sequence>MASYSPKYFKMSVASEGVLLVEINRPPANAFSEAAWEELGATFQKIGEDGSVRVVVLASTNPRIWSGGIDLASFATFTNDSTGPSDPARHALYSKRYVTRFQAAISAIENCLHPVIAAVNGAAPGLSIDIMTAADIRYASSDARFSIRETVLGMAADIGTLARFPKVVGNESLARELALTGRNFTAEEALSIGLVSKIVPGTRDDVIKAALETAKQIAKNSPIAVAGTKHLMLHARDHSVQENLDYTATWNAAMLMGPDTSIAYKGTRKGGPPPVFPPLEKLSGKL</sequence>
<evidence type="ECO:0000256" key="6">
    <source>
        <dbReference type="SAM" id="MobiDB-lite"/>
    </source>
</evidence>
<proteinExistence type="inferred from homology"/>
<dbReference type="Gene3D" id="3.90.226.10">
    <property type="entry name" value="2-enoyl-CoA Hydratase, Chain A, domain 1"/>
    <property type="match status" value="1"/>
</dbReference>
<dbReference type="Proteomes" id="UP000076798">
    <property type="component" value="Unassembled WGS sequence"/>
</dbReference>
<evidence type="ECO:0000256" key="5">
    <source>
        <dbReference type="ARBA" id="ARBA00023235"/>
    </source>
</evidence>